<keyword evidence="1" id="KW-1133">Transmembrane helix</keyword>
<evidence type="ECO:0000256" key="1">
    <source>
        <dbReference type="SAM" id="Phobius"/>
    </source>
</evidence>
<dbReference type="EMBL" id="MN577574">
    <property type="protein sequence ID" value="QGT51461.1"/>
    <property type="molecule type" value="Genomic_DNA"/>
</dbReference>
<sequence>MHSLRKLIGLAILYAIIIVGIFLIQFRSDSLIRKNFHGIKVTLAQTENNVNSASLKNSFQISYNGITFSADDGAPVTFSENGTERPVKLISYEEKEVSFILEFENEVKLIFAVENEGQENAALTISAEMPESAQSVSLNFSPNTGYSMVDLKARSAIFADKTQEFSLNASALLDTVITLQSGEPFARYEHFVEKNEFSLDTIAVHELATQSAYRESLAKLTNSIIREFLDLSQHNASFATTVSEQTVISFLAAMTDAGRHNEAINAIPRNFTEGTRRTYLSAPFLGGMAATLPTLTMQIENFNTLIAQAVRDRTLGIFTMENIAPYMYTQGNRGNIATLVRMPASMSNFEPTVLQAAGIIRAHAYFREQNSSMAQPLEPVLDLCAQKIIEALSIEAEKIVLTENETPLSTIEIMTVADALIAYGTEKGLSREQSFGYFIANSHMNDESDLRILAEMYPILIHTNRFYPHFELLRTLETGNVWAYTVSPEIGYRRDENFTISLDVEFPVGLSHYAFIAGITPFRRIQIYNMDFRTDARFETYNSSGYIYRSNSQMLLLKSRHREQHEIVRLFYRNVVEATRAETTQNTGQPAASES</sequence>
<gene>
    <name evidence="2" type="ORF">Unknown280_1530</name>
</gene>
<reference evidence="2" key="1">
    <citation type="journal article" date="2020" name="J. ISSAAS">
        <title>Lactobacilli and other gastrointestinal microbiota of Peromyscus leucopus, reservoir host for agents of Lyme disease and other zoonoses in North America.</title>
        <authorList>
            <person name="Milovic A."/>
            <person name="Bassam K."/>
            <person name="Shao H."/>
            <person name="Chatzistamou I."/>
            <person name="Tufts D.M."/>
            <person name="Diuk-Wasser M."/>
            <person name="Barbour A.G."/>
        </authorList>
    </citation>
    <scope>NUCLEOTIDE SEQUENCE</scope>
    <source>
        <strain evidence="2">LL50</strain>
    </source>
</reference>
<feature type="transmembrane region" description="Helical" evidence="1">
    <location>
        <begin position="7"/>
        <end position="26"/>
    </location>
</feature>
<name>A0A650EQ37_9SPIO</name>
<protein>
    <submittedName>
        <fullName evidence="2">Uncharacterized protein</fullName>
    </submittedName>
</protein>
<accession>A0A650EQ37</accession>
<proteinExistence type="predicted"/>
<dbReference type="AlphaFoldDB" id="A0A650EQ37"/>
<organism evidence="2">
    <name type="scientific">uncultured Spirochaetaceae bacterium</name>
    <dbReference type="NCBI Taxonomy" id="201186"/>
    <lineage>
        <taxon>Bacteria</taxon>
        <taxon>Pseudomonadati</taxon>
        <taxon>Spirochaetota</taxon>
        <taxon>Spirochaetia</taxon>
        <taxon>Spirochaetales</taxon>
        <taxon>Spirochaetaceae</taxon>
        <taxon>environmental samples</taxon>
    </lineage>
</organism>
<evidence type="ECO:0000313" key="2">
    <source>
        <dbReference type="EMBL" id="QGT51461.1"/>
    </source>
</evidence>
<keyword evidence="1" id="KW-0472">Membrane</keyword>
<keyword evidence="1" id="KW-0812">Transmembrane</keyword>